<evidence type="ECO:0000256" key="1">
    <source>
        <dbReference type="SAM" id="MobiDB-lite"/>
    </source>
</evidence>
<gene>
    <name evidence="2" type="ORF">E6O75_ATG09070</name>
</gene>
<dbReference type="EMBL" id="SNSC02000019">
    <property type="protein sequence ID" value="TID16012.1"/>
    <property type="molecule type" value="Genomic_DNA"/>
</dbReference>
<name>A0A4Z1P6E8_9PEZI</name>
<evidence type="ECO:0000313" key="2">
    <source>
        <dbReference type="EMBL" id="TID16012.1"/>
    </source>
</evidence>
<feature type="region of interest" description="Disordered" evidence="1">
    <location>
        <begin position="127"/>
        <end position="155"/>
    </location>
</feature>
<feature type="region of interest" description="Disordered" evidence="1">
    <location>
        <begin position="30"/>
        <end position="112"/>
    </location>
</feature>
<accession>A0A4Z1P6E8</accession>
<proteinExistence type="predicted"/>
<evidence type="ECO:0000313" key="3">
    <source>
        <dbReference type="Proteomes" id="UP000298493"/>
    </source>
</evidence>
<dbReference type="AlphaFoldDB" id="A0A4Z1P6E8"/>
<sequence>MSRPDLNRDESYNRIRLDADLKSRICSQIIDSSESLPLSSVPEDGIVPDKPSAPTTTTTTRAPIHDSTDEATPMPEKSNPLERKNEAAAAEPTPGVFDPPNISPVQSQNLGPMIDRLVTEDDSTLSLPSTVAADGAGSVKGRPKMPGRPSTMKRIGTAIKKTISHGKQ</sequence>
<comment type="caution">
    <text evidence="2">The sequence shown here is derived from an EMBL/GenBank/DDBJ whole genome shotgun (WGS) entry which is preliminary data.</text>
</comment>
<organism evidence="2 3">
    <name type="scientific">Venturia nashicola</name>
    <dbReference type="NCBI Taxonomy" id="86259"/>
    <lineage>
        <taxon>Eukaryota</taxon>
        <taxon>Fungi</taxon>
        <taxon>Dikarya</taxon>
        <taxon>Ascomycota</taxon>
        <taxon>Pezizomycotina</taxon>
        <taxon>Dothideomycetes</taxon>
        <taxon>Pleosporomycetidae</taxon>
        <taxon>Venturiales</taxon>
        <taxon>Venturiaceae</taxon>
        <taxon>Venturia</taxon>
    </lineage>
</organism>
<keyword evidence="2" id="KW-0675">Receptor</keyword>
<dbReference type="Proteomes" id="UP000298493">
    <property type="component" value="Unassembled WGS sequence"/>
</dbReference>
<protein>
    <submittedName>
        <fullName evidence="2">Signal recognition particle receptor subunit alpha</fullName>
    </submittedName>
</protein>
<keyword evidence="3" id="KW-1185">Reference proteome</keyword>
<feature type="compositionally biased region" description="Low complexity" evidence="1">
    <location>
        <begin position="30"/>
        <end position="44"/>
    </location>
</feature>
<reference evidence="2 3" key="1">
    <citation type="submission" date="2019-04" db="EMBL/GenBank/DDBJ databases">
        <title>High contiguity whole genome sequence and gene annotation resource for two Venturia nashicola isolates.</title>
        <authorList>
            <person name="Prokchorchik M."/>
            <person name="Won K."/>
            <person name="Lee Y."/>
            <person name="Choi E.D."/>
            <person name="Segonzac C."/>
            <person name="Sohn K.H."/>
        </authorList>
    </citation>
    <scope>NUCLEOTIDE SEQUENCE [LARGE SCALE GENOMIC DNA]</scope>
    <source>
        <strain evidence="2 3">PRI2</strain>
    </source>
</reference>